<gene>
    <name evidence="1" type="ORF">C0Q70_19872</name>
</gene>
<sequence>MLQMVTEKLATGKMHGHVEVTVNSDLIICNDGRVVVGDGCSCAQLPISKKTNLGQSFRSICRCSGTCEICSNCILLLFLSRACLYFLCSQHTCS</sequence>
<evidence type="ECO:0000313" key="1">
    <source>
        <dbReference type="EMBL" id="PVD19384.1"/>
    </source>
</evidence>
<evidence type="ECO:0000313" key="2">
    <source>
        <dbReference type="Proteomes" id="UP000245119"/>
    </source>
</evidence>
<proteinExistence type="predicted"/>
<dbReference type="EMBL" id="PZQS01000013">
    <property type="protein sequence ID" value="PVD19384.1"/>
    <property type="molecule type" value="Genomic_DNA"/>
</dbReference>
<reference evidence="1 2" key="1">
    <citation type="submission" date="2018-04" db="EMBL/GenBank/DDBJ databases">
        <title>The genome of golden apple snail Pomacea canaliculata provides insight into stress tolerance and invasive adaptation.</title>
        <authorList>
            <person name="Liu C."/>
            <person name="Liu B."/>
            <person name="Ren Y."/>
            <person name="Zhang Y."/>
            <person name="Wang H."/>
            <person name="Li S."/>
            <person name="Jiang F."/>
            <person name="Yin L."/>
            <person name="Zhang G."/>
            <person name="Qian W."/>
            <person name="Fan W."/>
        </authorList>
    </citation>
    <scope>NUCLEOTIDE SEQUENCE [LARGE SCALE GENOMIC DNA]</scope>
    <source>
        <strain evidence="1">SZHN2017</strain>
        <tissue evidence="1">Muscle</tissue>
    </source>
</reference>
<comment type="caution">
    <text evidence="1">The sequence shown here is derived from an EMBL/GenBank/DDBJ whole genome shotgun (WGS) entry which is preliminary data.</text>
</comment>
<name>A0A2T7NDY3_POMCA</name>
<dbReference type="AlphaFoldDB" id="A0A2T7NDY3"/>
<protein>
    <submittedName>
        <fullName evidence="1">Uncharacterized protein</fullName>
    </submittedName>
</protein>
<dbReference type="Proteomes" id="UP000245119">
    <property type="component" value="Linkage Group LG13"/>
</dbReference>
<organism evidence="1 2">
    <name type="scientific">Pomacea canaliculata</name>
    <name type="common">Golden apple snail</name>
    <dbReference type="NCBI Taxonomy" id="400727"/>
    <lineage>
        <taxon>Eukaryota</taxon>
        <taxon>Metazoa</taxon>
        <taxon>Spiralia</taxon>
        <taxon>Lophotrochozoa</taxon>
        <taxon>Mollusca</taxon>
        <taxon>Gastropoda</taxon>
        <taxon>Caenogastropoda</taxon>
        <taxon>Architaenioglossa</taxon>
        <taxon>Ampullarioidea</taxon>
        <taxon>Ampullariidae</taxon>
        <taxon>Pomacea</taxon>
    </lineage>
</organism>
<accession>A0A2T7NDY3</accession>
<keyword evidence="2" id="KW-1185">Reference proteome</keyword>